<dbReference type="Pfam" id="PF03401">
    <property type="entry name" value="TctC"/>
    <property type="match status" value="1"/>
</dbReference>
<comment type="caution">
    <text evidence="3">The sequence shown here is derived from an EMBL/GenBank/DDBJ whole genome shotgun (WGS) entry which is preliminary data.</text>
</comment>
<dbReference type="PIRSF" id="PIRSF017082">
    <property type="entry name" value="YflP"/>
    <property type="match status" value="1"/>
</dbReference>
<dbReference type="SUPFAM" id="SSF53850">
    <property type="entry name" value="Periplasmic binding protein-like II"/>
    <property type="match status" value="1"/>
</dbReference>
<dbReference type="InterPro" id="IPR042100">
    <property type="entry name" value="Bug_dom1"/>
</dbReference>
<dbReference type="PANTHER" id="PTHR42928:SF5">
    <property type="entry name" value="BLR1237 PROTEIN"/>
    <property type="match status" value="1"/>
</dbReference>
<keyword evidence="2" id="KW-0732">Signal</keyword>
<dbReference type="InterPro" id="IPR005064">
    <property type="entry name" value="BUG"/>
</dbReference>
<accession>A0A261TW71</accession>
<dbReference type="EMBL" id="NEVQ01000020">
    <property type="protein sequence ID" value="OZI52893.1"/>
    <property type="molecule type" value="Genomic_DNA"/>
</dbReference>
<gene>
    <name evidence="3" type="ORF">CAL20_19715</name>
</gene>
<name>A0A261TW71_9BORD</name>
<dbReference type="Proteomes" id="UP000216885">
    <property type="component" value="Unassembled WGS sequence"/>
</dbReference>
<comment type="similarity">
    <text evidence="1">Belongs to the UPF0065 (bug) family.</text>
</comment>
<evidence type="ECO:0000313" key="4">
    <source>
        <dbReference type="Proteomes" id="UP000216885"/>
    </source>
</evidence>
<organism evidence="3 4">
    <name type="scientific">Bordetella genomosp. 4</name>
    <dbReference type="NCBI Taxonomy" id="463044"/>
    <lineage>
        <taxon>Bacteria</taxon>
        <taxon>Pseudomonadati</taxon>
        <taxon>Pseudomonadota</taxon>
        <taxon>Betaproteobacteria</taxon>
        <taxon>Burkholderiales</taxon>
        <taxon>Alcaligenaceae</taxon>
        <taxon>Bordetella</taxon>
    </lineage>
</organism>
<feature type="signal peptide" evidence="2">
    <location>
        <begin position="1"/>
        <end position="22"/>
    </location>
</feature>
<dbReference type="AlphaFoldDB" id="A0A261TW71"/>
<feature type="chain" id="PRO_5012108004" evidence="2">
    <location>
        <begin position="23"/>
        <end position="320"/>
    </location>
</feature>
<sequence>MFKKILSVALSACALHASPALAAYPDKPVTIVVPFPGGQTGDIIARTIGEQLAKKLGQPFIVENRPGAGGTLGTGYAARANPDGYTLLLTSTGPFAIAPSLYSKLAYQPLQDFEAVADIAATPQILATYEASGIKSIKDLIARAKKEDLSFASAGNGSTQHLTMEVFNKETGLKMTHIPFKGSAEAQTQVISGLIPVTSDSLPAILPQIKANKLRALAVVDTERSAFLPDVPTLNEQGYPTVSTLAFFGLMAPKGTPQPIVDQLNTTVNQILQTPEVQARFQTLALTPAKLKTAPEFAAYLTSEVGKYKKIVDDADAKID</sequence>
<keyword evidence="4" id="KW-1185">Reference proteome</keyword>
<dbReference type="Gene3D" id="3.40.190.150">
    <property type="entry name" value="Bordetella uptake gene, domain 1"/>
    <property type="match status" value="1"/>
</dbReference>
<dbReference type="PANTHER" id="PTHR42928">
    <property type="entry name" value="TRICARBOXYLATE-BINDING PROTEIN"/>
    <property type="match status" value="1"/>
</dbReference>
<evidence type="ECO:0000313" key="3">
    <source>
        <dbReference type="EMBL" id="OZI52893.1"/>
    </source>
</evidence>
<proteinExistence type="inferred from homology"/>
<dbReference type="RefSeq" id="WP_094838737.1">
    <property type="nucleotide sequence ID" value="NZ_NEVQ01000020.1"/>
</dbReference>
<dbReference type="Gene3D" id="3.40.190.10">
    <property type="entry name" value="Periplasmic binding protein-like II"/>
    <property type="match status" value="1"/>
</dbReference>
<reference evidence="3 4" key="1">
    <citation type="submission" date="2017-05" db="EMBL/GenBank/DDBJ databases">
        <title>Complete and WGS of Bordetella genogroups.</title>
        <authorList>
            <person name="Spilker T."/>
            <person name="LiPuma J."/>
        </authorList>
    </citation>
    <scope>NUCLEOTIDE SEQUENCE [LARGE SCALE GENOMIC DNA]</scope>
    <source>
        <strain evidence="3 4">AU9919</strain>
    </source>
</reference>
<dbReference type="CDD" id="cd13578">
    <property type="entry name" value="PBP2_Bug27"/>
    <property type="match status" value="1"/>
</dbReference>
<protein>
    <submittedName>
        <fullName evidence="3">ABC transporter substrate-binding protein</fullName>
    </submittedName>
</protein>
<evidence type="ECO:0000256" key="2">
    <source>
        <dbReference type="SAM" id="SignalP"/>
    </source>
</evidence>
<evidence type="ECO:0000256" key="1">
    <source>
        <dbReference type="ARBA" id="ARBA00006987"/>
    </source>
</evidence>